<organism evidence="1 2">
    <name type="scientific">Ajellomyces capsulatus (strain G186AR / H82 / ATCC MYA-2454 / RMSCC 2432)</name>
    <name type="common">Darling's disease fungus</name>
    <name type="synonym">Histoplasma capsulatum</name>
    <dbReference type="NCBI Taxonomy" id="447093"/>
    <lineage>
        <taxon>Eukaryota</taxon>
        <taxon>Fungi</taxon>
        <taxon>Dikarya</taxon>
        <taxon>Ascomycota</taxon>
        <taxon>Pezizomycotina</taxon>
        <taxon>Eurotiomycetes</taxon>
        <taxon>Eurotiomycetidae</taxon>
        <taxon>Onygenales</taxon>
        <taxon>Ajellomycetaceae</taxon>
        <taxon>Histoplasma</taxon>
    </lineage>
</organism>
<dbReference type="RefSeq" id="XP_045291196.1">
    <property type="nucleotide sequence ID" value="XM_045427221.1"/>
</dbReference>
<dbReference type="GeneID" id="69033188"/>
<proteinExistence type="predicted"/>
<dbReference type="InParanoid" id="C0NAM5"/>
<dbReference type="HOGENOM" id="CLU_145520_1_0_1"/>
<sequence>MTTEDVIDSYAHKPKFTMQLQNILPVMALLATLVAGAPSSPGVTPSKTIIDTRSEANLPVLNMVAKRSDADAATRYVVDKRSDADAATRYVVDKRSDADAATRYVVD</sequence>
<accession>C0NAM5</accession>
<dbReference type="AlphaFoldDB" id="C0NAM5"/>
<protein>
    <submittedName>
        <fullName evidence="1">Uncharacterized protein</fullName>
    </submittedName>
</protein>
<evidence type="ECO:0000313" key="1">
    <source>
        <dbReference type="EMBL" id="EEH10716.1"/>
    </source>
</evidence>
<dbReference type="VEuPathDB" id="FungiDB:I7I50_01924"/>
<name>C0NAM5_AJECG</name>
<gene>
    <name evidence="1" type="ORF">HCBG_00171</name>
</gene>
<reference evidence="1" key="1">
    <citation type="submission" date="2009-02" db="EMBL/GenBank/DDBJ databases">
        <title>The Genome Sequence of Ajellomyces capsulatus strain G186AR.</title>
        <authorList>
            <consortium name="The Broad Institute Genome Sequencing Platform"/>
            <person name="Champion M."/>
            <person name="Cuomo C."/>
            <person name="Ma L.-J."/>
            <person name="Henn M.R."/>
            <person name="Sil A."/>
            <person name="Goldman B."/>
            <person name="Young S.K."/>
            <person name="Kodira C.D."/>
            <person name="Zeng Q."/>
            <person name="Koehrsen M."/>
            <person name="Alvarado L."/>
            <person name="Berlin A."/>
            <person name="Borenstein D."/>
            <person name="Chen Z."/>
            <person name="Engels R."/>
            <person name="Freedman E."/>
            <person name="Gellesch M."/>
            <person name="Goldberg J."/>
            <person name="Griggs A."/>
            <person name="Gujja S."/>
            <person name="Heiman D."/>
            <person name="Hepburn T."/>
            <person name="Howarth C."/>
            <person name="Jen D."/>
            <person name="Larson L."/>
            <person name="Lewis B."/>
            <person name="Mehta T."/>
            <person name="Park D."/>
            <person name="Pearson M."/>
            <person name="Roberts A."/>
            <person name="Saif S."/>
            <person name="Shea T."/>
            <person name="Shenoy N."/>
            <person name="Sisk P."/>
            <person name="Stolte C."/>
            <person name="Sykes S."/>
            <person name="Walk T."/>
            <person name="White J."/>
            <person name="Yandava C."/>
            <person name="Klein B."/>
            <person name="McEwen J.G."/>
            <person name="Puccia R."/>
            <person name="Goldman G.H."/>
            <person name="Felipe M.S."/>
            <person name="Nino-Vega G."/>
            <person name="San-Blas G."/>
            <person name="Taylor J."/>
            <person name="Mendoza L."/>
            <person name="Galagan J."/>
            <person name="Nusbaum C."/>
            <person name="Birren B."/>
        </authorList>
    </citation>
    <scope>NUCLEOTIDE SEQUENCE</scope>
    <source>
        <strain evidence="1">G186AR</strain>
    </source>
</reference>
<dbReference type="Proteomes" id="UP000001631">
    <property type="component" value="Unassembled WGS sequence"/>
</dbReference>
<dbReference type="STRING" id="447093.C0NAM5"/>
<evidence type="ECO:0000313" key="2">
    <source>
        <dbReference type="Proteomes" id="UP000001631"/>
    </source>
</evidence>
<keyword evidence="2" id="KW-1185">Reference proteome</keyword>
<dbReference type="EMBL" id="GG663363">
    <property type="protein sequence ID" value="EEH10716.1"/>
    <property type="molecule type" value="Genomic_DNA"/>
</dbReference>